<evidence type="ECO:0000313" key="5">
    <source>
        <dbReference type="Proteomes" id="UP000053617"/>
    </source>
</evidence>
<keyword evidence="1" id="KW-0677">Repeat</keyword>
<dbReference type="STRING" id="1442369.A0A0D2FVI1"/>
<dbReference type="Pfam" id="PF00023">
    <property type="entry name" value="Ank"/>
    <property type="match status" value="1"/>
</dbReference>
<evidence type="ECO:0000256" key="3">
    <source>
        <dbReference type="PROSITE-ProRule" id="PRU00023"/>
    </source>
</evidence>
<dbReference type="InterPro" id="IPR002110">
    <property type="entry name" value="Ankyrin_rpt"/>
</dbReference>
<keyword evidence="2 3" id="KW-0040">ANK repeat</keyword>
<dbReference type="GeneID" id="25292217"/>
<dbReference type="Proteomes" id="UP000053617">
    <property type="component" value="Unassembled WGS sequence"/>
</dbReference>
<dbReference type="VEuPathDB" id="FungiDB:Z518_04146"/>
<dbReference type="InterPro" id="IPR036770">
    <property type="entry name" value="Ankyrin_rpt-contain_sf"/>
</dbReference>
<keyword evidence="5" id="KW-1185">Reference proteome</keyword>
<evidence type="ECO:0000313" key="4">
    <source>
        <dbReference type="EMBL" id="KIX06172.1"/>
    </source>
</evidence>
<feature type="repeat" description="ANK" evidence="3">
    <location>
        <begin position="322"/>
        <end position="350"/>
    </location>
</feature>
<dbReference type="SMART" id="SM00248">
    <property type="entry name" value="ANK"/>
    <property type="match status" value="4"/>
</dbReference>
<dbReference type="SUPFAM" id="SSF48403">
    <property type="entry name" value="Ankyrin repeat"/>
    <property type="match status" value="1"/>
</dbReference>
<proteinExistence type="predicted"/>
<protein>
    <submittedName>
        <fullName evidence="4">Uncharacterized protein</fullName>
    </submittedName>
</protein>
<dbReference type="HOGENOM" id="CLU_792613_0_0_1"/>
<sequence>MKGRPDLVTAVRFTYEKHKPSEADVFSKVRNELLSHRGSLPPGLHGHLRPSLVTHPELKFGDVAEDMACESKGYLEDHPDTSSQGRLIRTVESLTLTLIFSEGSEGVINLLNGAGSRRQIDSLEWATATAVFLDDLPTAKALLPTYARIQPDEGPELVLRGNGEDSEDFARTYMSDVLCLAIKKCSYEMISLVLENKADVNVDRPEPPHETPLQVACQRGSLRLVQLILNPRWELNDACGDDPTPQYLLAISYAAQCRCSHGGTQQCHERMAIISLLINRRSIPDIRTLRQHVFAEACTWDCPNIARMMLEAGASLDARGPQYTSALILAASHGHVELMEYLLERGATHL</sequence>
<evidence type="ECO:0000256" key="2">
    <source>
        <dbReference type="ARBA" id="ARBA00023043"/>
    </source>
</evidence>
<dbReference type="PANTHER" id="PTHR24198">
    <property type="entry name" value="ANKYRIN REPEAT AND PROTEIN KINASE DOMAIN-CONTAINING PROTEIN"/>
    <property type="match status" value="1"/>
</dbReference>
<accession>A0A0D2FVI1</accession>
<organism evidence="4 5">
    <name type="scientific">Rhinocladiella mackenziei CBS 650.93</name>
    <dbReference type="NCBI Taxonomy" id="1442369"/>
    <lineage>
        <taxon>Eukaryota</taxon>
        <taxon>Fungi</taxon>
        <taxon>Dikarya</taxon>
        <taxon>Ascomycota</taxon>
        <taxon>Pezizomycotina</taxon>
        <taxon>Eurotiomycetes</taxon>
        <taxon>Chaetothyriomycetidae</taxon>
        <taxon>Chaetothyriales</taxon>
        <taxon>Herpotrichiellaceae</taxon>
        <taxon>Rhinocladiella</taxon>
    </lineage>
</organism>
<dbReference type="AlphaFoldDB" id="A0A0D2FVI1"/>
<dbReference type="EMBL" id="KN847477">
    <property type="protein sequence ID" value="KIX06172.1"/>
    <property type="molecule type" value="Genomic_DNA"/>
</dbReference>
<dbReference type="PANTHER" id="PTHR24198:SF165">
    <property type="entry name" value="ANKYRIN REPEAT-CONTAINING PROTEIN-RELATED"/>
    <property type="match status" value="1"/>
</dbReference>
<dbReference type="PROSITE" id="PS50297">
    <property type="entry name" value="ANK_REP_REGION"/>
    <property type="match status" value="1"/>
</dbReference>
<dbReference type="PROSITE" id="PS50088">
    <property type="entry name" value="ANK_REPEAT"/>
    <property type="match status" value="1"/>
</dbReference>
<dbReference type="Gene3D" id="1.25.40.20">
    <property type="entry name" value="Ankyrin repeat-containing domain"/>
    <property type="match status" value="1"/>
</dbReference>
<gene>
    <name evidence="4" type="ORF">Z518_04146</name>
</gene>
<dbReference type="RefSeq" id="XP_013273308.1">
    <property type="nucleotide sequence ID" value="XM_013417854.1"/>
</dbReference>
<evidence type="ECO:0000256" key="1">
    <source>
        <dbReference type="ARBA" id="ARBA00022737"/>
    </source>
</evidence>
<reference evidence="4 5" key="1">
    <citation type="submission" date="2015-01" db="EMBL/GenBank/DDBJ databases">
        <title>The Genome Sequence of Rhinocladiella mackenzie CBS 650.93.</title>
        <authorList>
            <consortium name="The Broad Institute Genomics Platform"/>
            <person name="Cuomo C."/>
            <person name="de Hoog S."/>
            <person name="Gorbushina A."/>
            <person name="Stielow B."/>
            <person name="Teixiera M."/>
            <person name="Abouelleil A."/>
            <person name="Chapman S.B."/>
            <person name="Priest M."/>
            <person name="Young S.K."/>
            <person name="Wortman J."/>
            <person name="Nusbaum C."/>
            <person name="Birren B."/>
        </authorList>
    </citation>
    <scope>NUCLEOTIDE SEQUENCE [LARGE SCALE GENOMIC DNA]</scope>
    <source>
        <strain evidence="4 5">CBS 650.93</strain>
    </source>
</reference>
<name>A0A0D2FVI1_9EURO</name>
<dbReference type="OrthoDB" id="539213at2759"/>